<dbReference type="VEuPathDB" id="HostDB:ENSCPOG00000038973"/>
<dbReference type="GO" id="GO:0007155">
    <property type="term" value="P:cell adhesion"/>
    <property type="evidence" value="ECO:0007669"/>
    <property type="project" value="TreeGrafter"/>
</dbReference>
<name>A0A286XA81_CAVPO</name>
<dbReference type="GO" id="GO:1901731">
    <property type="term" value="P:positive regulation of platelet aggregation"/>
    <property type="evidence" value="ECO:0007669"/>
    <property type="project" value="TreeGrafter"/>
</dbReference>
<evidence type="ECO:0000256" key="3">
    <source>
        <dbReference type="SAM" id="SignalP"/>
    </source>
</evidence>
<reference evidence="5" key="1">
    <citation type="journal article" date="2011" name="Nature">
        <title>A high-resolution map of human evolutionary constraint using 29 mammals.</title>
        <authorList>
            <person name="Lindblad-Toh K."/>
            <person name="Garber M."/>
            <person name="Zuk O."/>
            <person name="Lin M.F."/>
            <person name="Parker B.J."/>
            <person name="Washietl S."/>
            <person name="Kheradpour P."/>
            <person name="Ernst J."/>
            <person name="Jordan G."/>
            <person name="Mauceli E."/>
            <person name="Ward L.D."/>
            <person name="Lowe C.B."/>
            <person name="Holloway A.K."/>
            <person name="Clamp M."/>
            <person name="Gnerre S."/>
            <person name="Alfoldi J."/>
            <person name="Beal K."/>
            <person name="Chang J."/>
            <person name="Clawson H."/>
            <person name="Cuff J."/>
            <person name="Di Palma F."/>
            <person name="Fitzgerald S."/>
            <person name="Flicek P."/>
            <person name="Guttman M."/>
            <person name="Hubisz M.J."/>
            <person name="Jaffe D.B."/>
            <person name="Jungreis I."/>
            <person name="Kent W.J."/>
            <person name="Kostka D."/>
            <person name="Lara M."/>
            <person name="Martins A.L."/>
            <person name="Massingham T."/>
            <person name="Moltke I."/>
            <person name="Raney B.J."/>
            <person name="Rasmussen M.D."/>
            <person name="Robinson J."/>
            <person name="Stark A."/>
            <person name="Vilella A.J."/>
            <person name="Wen J."/>
            <person name="Xie X."/>
            <person name="Zody M.C."/>
            <person name="Baldwin J."/>
            <person name="Bloom T."/>
            <person name="Chin C.W."/>
            <person name="Heiman D."/>
            <person name="Nicol R."/>
            <person name="Nusbaum C."/>
            <person name="Young S."/>
            <person name="Wilkinson J."/>
            <person name="Worley K.C."/>
            <person name="Kovar C.L."/>
            <person name="Muzny D.M."/>
            <person name="Gibbs R.A."/>
            <person name="Cree A."/>
            <person name="Dihn H.H."/>
            <person name="Fowler G."/>
            <person name="Jhangiani S."/>
            <person name="Joshi V."/>
            <person name="Lee S."/>
            <person name="Lewis L.R."/>
            <person name="Nazareth L.V."/>
            <person name="Okwuonu G."/>
            <person name="Santibanez J."/>
            <person name="Warren W.C."/>
            <person name="Mardis E.R."/>
            <person name="Weinstock G.M."/>
            <person name="Wilson R.K."/>
            <person name="Delehaunty K."/>
            <person name="Dooling D."/>
            <person name="Fronik C."/>
            <person name="Fulton L."/>
            <person name="Fulton B."/>
            <person name="Graves T."/>
            <person name="Minx P."/>
            <person name="Sodergren E."/>
            <person name="Birney E."/>
            <person name="Margulies E.H."/>
            <person name="Herrero J."/>
            <person name="Green E.D."/>
            <person name="Haussler D."/>
            <person name="Siepel A."/>
            <person name="Goldman N."/>
            <person name="Pollard K.S."/>
            <person name="Pedersen J.S."/>
            <person name="Lander E.S."/>
            <person name="Kellis M."/>
        </authorList>
    </citation>
    <scope>NUCLEOTIDE SEQUENCE [LARGE SCALE GENOMIC DNA]</scope>
    <source>
        <strain evidence="5">2N</strain>
    </source>
</reference>
<dbReference type="Bgee" id="ENSCPOG00000038973">
    <property type="expression patterns" value="Expressed in uterine cervix and 11 other cell types or tissues"/>
</dbReference>
<dbReference type="Pfam" id="PF05808">
    <property type="entry name" value="Podoplanin"/>
    <property type="match status" value="1"/>
</dbReference>
<dbReference type="OMA" id="THTGFED"/>
<feature type="region of interest" description="Disordered" evidence="1">
    <location>
        <begin position="86"/>
        <end position="109"/>
    </location>
</feature>
<evidence type="ECO:0000313" key="5">
    <source>
        <dbReference type="Proteomes" id="UP000005447"/>
    </source>
</evidence>
<dbReference type="Ensembl" id="ENSCPOT00000032812.1">
    <property type="protein sequence ID" value="ENSCPOP00000022340.1"/>
    <property type="gene ID" value="ENSCPOG00000038973.1"/>
</dbReference>
<proteinExistence type="predicted"/>
<accession>A0A286XA81</accession>
<evidence type="ECO:0008006" key="6">
    <source>
        <dbReference type="Google" id="ProtNLM"/>
    </source>
</evidence>
<dbReference type="GO" id="GO:0016477">
    <property type="term" value="P:cell migration"/>
    <property type="evidence" value="ECO:0007669"/>
    <property type="project" value="TreeGrafter"/>
</dbReference>
<reference evidence="4" key="3">
    <citation type="submission" date="2025-09" db="UniProtKB">
        <authorList>
            <consortium name="Ensembl"/>
        </authorList>
    </citation>
    <scope>IDENTIFICATION</scope>
    <source>
        <strain evidence="4">2N</strain>
    </source>
</reference>
<dbReference type="GO" id="GO:0016324">
    <property type="term" value="C:apical plasma membrane"/>
    <property type="evidence" value="ECO:0007669"/>
    <property type="project" value="TreeGrafter"/>
</dbReference>
<dbReference type="GeneID" id="101787585"/>
<dbReference type="EMBL" id="AAKN02028817">
    <property type="status" value="NOT_ANNOTATED_CDS"/>
    <property type="molecule type" value="Genomic_DNA"/>
</dbReference>
<keyword evidence="2" id="KW-0812">Transmembrane</keyword>
<dbReference type="GO" id="GO:0016323">
    <property type="term" value="C:basolateral plasma membrane"/>
    <property type="evidence" value="ECO:0007669"/>
    <property type="project" value="TreeGrafter"/>
</dbReference>
<dbReference type="GO" id="GO:0007165">
    <property type="term" value="P:signal transduction"/>
    <property type="evidence" value="ECO:0007669"/>
    <property type="project" value="TreeGrafter"/>
</dbReference>
<dbReference type="STRING" id="10141.ENSCPOP00000022340"/>
<dbReference type="FunCoup" id="A0A286XA81">
    <property type="interactions" value="47"/>
</dbReference>
<protein>
    <recommendedName>
        <fullName evidence="6">Secondary ossification center associated regulator of chondrocyte maturation</fullName>
    </recommendedName>
</protein>
<organism evidence="4 5">
    <name type="scientific">Cavia porcellus</name>
    <name type="common">Guinea pig</name>
    <dbReference type="NCBI Taxonomy" id="10141"/>
    <lineage>
        <taxon>Eukaryota</taxon>
        <taxon>Metazoa</taxon>
        <taxon>Chordata</taxon>
        <taxon>Craniata</taxon>
        <taxon>Vertebrata</taxon>
        <taxon>Euteleostomi</taxon>
        <taxon>Mammalia</taxon>
        <taxon>Eutheria</taxon>
        <taxon>Euarchontoglires</taxon>
        <taxon>Glires</taxon>
        <taxon>Rodentia</taxon>
        <taxon>Hystricomorpha</taxon>
        <taxon>Caviidae</taxon>
        <taxon>Cavia</taxon>
    </lineage>
</organism>
<dbReference type="InterPro" id="IPR052684">
    <property type="entry name" value="Podoplanin_domain"/>
</dbReference>
<feature type="chain" id="PRO_5011671652" description="Secondary ossification center associated regulator of chondrocyte maturation" evidence="3">
    <location>
        <begin position="23"/>
        <end position="158"/>
    </location>
</feature>
<dbReference type="OrthoDB" id="9633724at2759"/>
<dbReference type="KEGG" id="cpoc:101787585"/>
<keyword evidence="5" id="KW-1185">Reference proteome</keyword>
<keyword evidence="2" id="KW-0472">Membrane</keyword>
<dbReference type="RefSeq" id="XP_013009629.3">
    <property type="nucleotide sequence ID" value="XM_013154175.3"/>
</dbReference>
<dbReference type="PANTHER" id="PTHR47390">
    <property type="entry name" value="PODOPLANIN"/>
    <property type="match status" value="1"/>
</dbReference>
<sequence length="158" mass="16515">MWATPVLLWILGSASLWVPAQPASVPGLEDIVTPGVDIGKVNPGKEDHLTTVSGSAVPQPSPHVTAWVPPSTEHTTHTGFEDVLTPGSSTHRHQKSQATTASPMVTSTTSGNITQSTQIAVGKDSLSAGTLAGIVFGILFAFAFLGCILFLFVRKISK</sequence>
<dbReference type="CTD" id="10630"/>
<dbReference type="PANTHER" id="PTHR47390:SF1">
    <property type="entry name" value="PODOPLANIN"/>
    <property type="match status" value="1"/>
</dbReference>
<dbReference type="InParanoid" id="A0A286XA81"/>
<evidence type="ECO:0000256" key="2">
    <source>
        <dbReference type="SAM" id="Phobius"/>
    </source>
</evidence>
<feature type="compositionally biased region" description="Polar residues" evidence="1">
    <location>
        <begin position="96"/>
        <end position="109"/>
    </location>
</feature>
<reference evidence="4" key="2">
    <citation type="submission" date="2025-08" db="UniProtKB">
        <authorList>
            <consortium name="Ensembl"/>
        </authorList>
    </citation>
    <scope>IDENTIFICATION</scope>
    <source>
        <strain evidence="4">2N</strain>
    </source>
</reference>
<evidence type="ECO:0000256" key="1">
    <source>
        <dbReference type="SAM" id="MobiDB-lite"/>
    </source>
</evidence>
<gene>
    <name evidence="4" type="primary">Pdpn</name>
</gene>
<feature type="transmembrane region" description="Helical" evidence="2">
    <location>
        <begin position="131"/>
        <end position="153"/>
    </location>
</feature>
<dbReference type="Proteomes" id="UP000005447">
    <property type="component" value="Unassembled WGS sequence"/>
</dbReference>
<keyword evidence="3" id="KW-0732">Signal</keyword>
<feature type="signal peptide" evidence="3">
    <location>
        <begin position="1"/>
        <end position="22"/>
    </location>
</feature>
<evidence type="ECO:0000313" key="4">
    <source>
        <dbReference type="Ensembl" id="ENSCPOP00000022340.1"/>
    </source>
</evidence>
<dbReference type="GO" id="GO:0030027">
    <property type="term" value="C:lamellipodium"/>
    <property type="evidence" value="ECO:0007669"/>
    <property type="project" value="TreeGrafter"/>
</dbReference>
<dbReference type="GeneTree" id="ENSGT00940000170582"/>
<dbReference type="AlphaFoldDB" id="A0A286XA81"/>
<keyword evidence="2" id="KW-1133">Transmembrane helix</keyword>